<evidence type="ECO:0000313" key="1">
    <source>
        <dbReference type="EMBL" id="CAI2173486.1"/>
    </source>
</evidence>
<comment type="caution">
    <text evidence="1">The sequence shown here is derived from an EMBL/GenBank/DDBJ whole genome shotgun (WGS) entry which is preliminary data.</text>
</comment>
<organism evidence="1 2">
    <name type="scientific">Funneliformis geosporum</name>
    <dbReference type="NCBI Taxonomy" id="1117311"/>
    <lineage>
        <taxon>Eukaryota</taxon>
        <taxon>Fungi</taxon>
        <taxon>Fungi incertae sedis</taxon>
        <taxon>Mucoromycota</taxon>
        <taxon>Glomeromycotina</taxon>
        <taxon>Glomeromycetes</taxon>
        <taxon>Glomerales</taxon>
        <taxon>Glomeraceae</taxon>
        <taxon>Funneliformis</taxon>
    </lineage>
</organism>
<accession>A0A9W4WN03</accession>
<name>A0A9W4WN03_9GLOM</name>
<reference evidence="1" key="1">
    <citation type="submission" date="2022-08" db="EMBL/GenBank/DDBJ databases">
        <authorList>
            <person name="Kallberg Y."/>
            <person name="Tangrot J."/>
            <person name="Rosling A."/>
        </authorList>
    </citation>
    <scope>NUCLEOTIDE SEQUENCE</scope>
    <source>
        <strain evidence="1">Wild A</strain>
    </source>
</reference>
<gene>
    <name evidence="1" type="ORF">FWILDA_LOCUS6109</name>
</gene>
<dbReference type="EMBL" id="CAMKVN010001071">
    <property type="protein sequence ID" value="CAI2173486.1"/>
    <property type="molecule type" value="Genomic_DNA"/>
</dbReference>
<sequence length="48" mass="5521">MQKRVKETKLVHLNYPSASPTKEKEEFIVSRGMKSNPEVSLPTSELYL</sequence>
<dbReference type="AlphaFoldDB" id="A0A9W4WN03"/>
<dbReference type="Proteomes" id="UP001153678">
    <property type="component" value="Unassembled WGS sequence"/>
</dbReference>
<evidence type="ECO:0000313" key="2">
    <source>
        <dbReference type="Proteomes" id="UP001153678"/>
    </source>
</evidence>
<protein>
    <submittedName>
        <fullName evidence="1">2363_t:CDS:1</fullName>
    </submittedName>
</protein>
<keyword evidence="2" id="KW-1185">Reference proteome</keyword>
<proteinExistence type="predicted"/>